<feature type="compositionally biased region" description="Basic and acidic residues" evidence="3">
    <location>
        <begin position="653"/>
        <end position="669"/>
    </location>
</feature>
<evidence type="ECO:0000256" key="3">
    <source>
        <dbReference type="SAM" id="MobiDB-lite"/>
    </source>
</evidence>
<proteinExistence type="predicted"/>
<feature type="region of interest" description="Disordered" evidence="3">
    <location>
        <begin position="630"/>
        <end position="669"/>
    </location>
</feature>
<keyword evidence="1" id="KW-0677">Repeat</keyword>
<dbReference type="InterPro" id="IPR051730">
    <property type="entry name" value="NASP-like"/>
</dbReference>
<feature type="region of interest" description="Disordered" evidence="3">
    <location>
        <begin position="576"/>
        <end position="598"/>
    </location>
</feature>
<protein>
    <recommendedName>
        <fullName evidence="6">Tetratricopeptide SHNi-TPR domain-containing protein</fullName>
    </recommendedName>
</protein>
<dbReference type="AlphaFoldDB" id="A0ABD3RWW5"/>
<keyword evidence="5" id="KW-1185">Reference proteome</keyword>
<evidence type="ECO:0000256" key="1">
    <source>
        <dbReference type="ARBA" id="ARBA00022737"/>
    </source>
</evidence>
<keyword evidence="2" id="KW-0802">TPR repeat</keyword>
<feature type="compositionally biased region" description="Low complexity" evidence="3">
    <location>
        <begin position="215"/>
        <end position="229"/>
    </location>
</feature>
<evidence type="ECO:0008006" key="6">
    <source>
        <dbReference type="Google" id="ProtNLM"/>
    </source>
</evidence>
<evidence type="ECO:0000313" key="4">
    <source>
        <dbReference type="EMBL" id="KAL3816670.1"/>
    </source>
</evidence>
<comment type="caution">
    <text evidence="4">The sequence shown here is derived from an EMBL/GenBank/DDBJ whole genome shotgun (WGS) entry which is preliminary data.</text>
</comment>
<reference evidence="4 5" key="1">
    <citation type="submission" date="2024-10" db="EMBL/GenBank/DDBJ databases">
        <title>Updated reference genomes for cyclostephanoid diatoms.</title>
        <authorList>
            <person name="Roberts W.R."/>
            <person name="Alverson A.J."/>
        </authorList>
    </citation>
    <scope>NUCLEOTIDE SEQUENCE [LARGE SCALE GENOMIC DNA]</scope>
    <source>
        <strain evidence="4 5">AJA228-03</strain>
    </source>
</reference>
<dbReference type="PANTHER" id="PTHR15081:SF1">
    <property type="entry name" value="NUCLEAR AUTOANTIGENIC SPERM PROTEIN"/>
    <property type="match status" value="1"/>
</dbReference>
<feature type="compositionally biased region" description="Polar residues" evidence="3">
    <location>
        <begin position="7"/>
        <end position="17"/>
    </location>
</feature>
<feature type="region of interest" description="Disordered" evidence="3">
    <location>
        <begin position="200"/>
        <end position="265"/>
    </location>
</feature>
<feature type="region of interest" description="Disordered" evidence="3">
    <location>
        <begin position="1"/>
        <end position="25"/>
    </location>
</feature>
<accession>A0ABD3RWW5</accession>
<gene>
    <name evidence="4" type="ORF">ACHAXA_003860</name>
</gene>
<sequence>MAAAVPPTSSDAPRETTSASSSSSVAIVAVPSGGAKQDTEDAVAMISPECVTAAAGMTTTTTTTMTMSTPSPSSTIAPAAAASAFAASLVSSPSGPTPPAPAPSTTAVAAVADPTATTSKTTPATYFTSKMSVAYQASNRLLKAGMLDDALSTLEGEMRRARGRGGGDELDELHESLAPLYYLYGTTLLYSVEESDDMMADDGGGGKVRGEEGEMNGAAAATTTTTTPGDGEDDDDDDDDDDEDEVEDERGCGVGEVADDDGTVRAVADPAMDLEVAWENLDLARAIVTRLVDDLDVDDGGEVVAPVKSDEHDDAAATADITPGDRREELLLDLAQIHLRLGDLQRQNDNVRSCIDDYERSLSLRTRVVGRYDRKVANCHFSLAQVYAEAPNKILEGEGRVDAFVTGLVGPEGEGGVGVGVGGGYEGGESRLTEERKAEYRIRSSEHYLACGTSFAGMLAKMCGIVDADGFVSNVDDVAETSASAFASSASAYSASSSPSASSSIATDRAKAMSRLRQRTLTLVLPPTSSSSTRAEFDDIREIMDEIQEAMDSAEETESGLRCLGEMKANELKKREVKSGTTLDNSGSGGEGGGMGDDAIVGGAVTTIGFGNPSPYSDTFGVGSGANVSFTDPAPASAAGQPTMMIVKKKKKPSEQVRGEDPPKRLKTN</sequence>
<dbReference type="SUPFAM" id="SSF48452">
    <property type="entry name" value="TPR-like"/>
    <property type="match status" value="1"/>
</dbReference>
<dbReference type="Gene3D" id="1.25.40.10">
    <property type="entry name" value="Tetratricopeptide repeat domain"/>
    <property type="match status" value="1"/>
</dbReference>
<dbReference type="InterPro" id="IPR011990">
    <property type="entry name" value="TPR-like_helical_dom_sf"/>
</dbReference>
<evidence type="ECO:0000313" key="5">
    <source>
        <dbReference type="Proteomes" id="UP001530377"/>
    </source>
</evidence>
<dbReference type="PANTHER" id="PTHR15081">
    <property type="entry name" value="NUCLEAR AUTOANTIGENIC SPERM PROTEIN NASP -RELATED"/>
    <property type="match status" value="1"/>
</dbReference>
<dbReference type="EMBL" id="JALLPB020000137">
    <property type="protein sequence ID" value="KAL3816670.1"/>
    <property type="molecule type" value="Genomic_DNA"/>
</dbReference>
<feature type="compositionally biased region" description="Acidic residues" evidence="3">
    <location>
        <begin position="230"/>
        <end position="248"/>
    </location>
</feature>
<dbReference type="Proteomes" id="UP001530377">
    <property type="component" value="Unassembled WGS sequence"/>
</dbReference>
<name>A0ABD3RWW5_9STRA</name>
<organism evidence="4 5">
    <name type="scientific">Cyclostephanos tholiformis</name>
    <dbReference type="NCBI Taxonomy" id="382380"/>
    <lineage>
        <taxon>Eukaryota</taxon>
        <taxon>Sar</taxon>
        <taxon>Stramenopiles</taxon>
        <taxon>Ochrophyta</taxon>
        <taxon>Bacillariophyta</taxon>
        <taxon>Coscinodiscophyceae</taxon>
        <taxon>Thalassiosirophycidae</taxon>
        <taxon>Stephanodiscales</taxon>
        <taxon>Stephanodiscaceae</taxon>
        <taxon>Cyclostephanos</taxon>
    </lineage>
</organism>
<feature type="compositionally biased region" description="Gly residues" evidence="3">
    <location>
        <begin position="587"/>
        <end position="596"/>
    </location>
</feature>
<evidence type="ECO:0000256" key="2">
    <source>
        <dbReference type="ARBA" id="ARBA00022803"/>
    </source>
</evidence>